<dbReference type="CDD" id="cd05233">
    <property type="entry name" value="SDR_c"/>
    <property type="match status" value="1"/>
</dbReference>
<dbReference type="SUPFAM" id="SSF51735">
    <property type="entry name" value="NAD(P)-binding Rossmann-fold domains"/>
    <property type="match status" value="1"/>
</dbReference>
<proteinExistence type="inferred from homology"/>
<evidence type="ECO:0000313" key="4">
    <source>
        <dbReference type="Proteomes" id="UP000183447"/>
    </source>
</evidence>
<dbReference type="OrthoDB" id="9804774at2"/>
<dbReference type="PRINTS" id="PR00081">
    <property type="entry name" value="GDHRDH"/>
</dbReference>
<dbReference type="EMBL" id="FPKU01000001">
    <property type="protein sequence ID" value="SFZ83363.1"/>
    <property type="molecule type" value="Genomic_DNA"/>
</dbReference>
<dbReference type="STRING" id="665118.SAMN02983003_1602"/>
<gene>
    <name evidence="3" type="ORF">SAMN02983003_1602</name>
</gene>
<evidence type="ECO:0000256" key="2">
    <source>
        <dbReference type="ARBA" id="ARBA00023002"/>
    </source>
</evidence>
<dbReference type="InterPro" id="IPR002347">
    <property type="entry name" value="SDR_fam"/>
</dbReference>
<evidence type="ECO:0000313" key="3">
    <source>
        <dbReference type="EMBL" id="SFZ83363.1"/>
    </source>
</evidence>
<dbReference type="Pfam" id="PF13561">
    <property type="entry name" value="adh_short_C2"/>
    <property type="match status" value="1"/>
</dbReference>
<accession>A0A1K2HWF5</accession>
<keyword evidence="4" id="KW-1185">Reference proteome</keyword>
<dbReference type="PANTHER" id="PTHR24321">
    <property type="entry name" value="DEHYDROGENASES, SHORT CHAIN"/>
    <property type="match status" value="1"/>
</dbReference>
<organism evidence="3 4">
    <name type="scientific">Devosia enhydra</name>
    <dbReference type="NCBI Taxonomy" id="665118"/>
    <lineage>
        <taxon>Bacteria</taxon>
        <taxon>Pseudomonadati</taxon>
        <taxon>Pseudomonadota</taxon>
        <taxon>Alphaproteobacteria</taxon>
        <taxon>Hyphomicrobiales</taxon>
        <taxon>Devosiaceae</taxon>
        <taxon>Devosia</taxon>
    </lineage>
</organism>
<sequence length="254" mass="25935">MDDRFDGRVAVITGGASGIGAAAARLFAEKGACLALVDRDAAALEGLAADLSGLTSVSIHPGDVGDAPTVTRHMADILDRHGRVDVLFACAGYSTGTAVPDTTLEMWEGVIRANLTGSFLWSQAVLAPMREAGSGSIVLVGSQLAFSGGKANAAYLASKGAIVALMQTMALDHAAEGIRVNAVIPGAIDTPLLRRAFARAPDPEAAKARSVGRHPLGRLGTPEEVARAALFLASDAASFTTGTCLRVDGGWLVG</sequence>
<name>A0A1K2HWF5_9HYPH</name>
<dbReference type="InterPro" id="IPR036291">
    <property type="entry name" value="NAD(P)-bd_dom_sf"/>
</dbReference>
<dbReference type="Gene3D" id="3.40.50.720">
    <property type="entry name" value="NAD(P)-binding Rossmann-like Domain"/>
    <property type="match status" value="1"/>
</dbReference>
<dbReference type="RefSeq" id="WP_072340643.1">
    <property type="nucleotide sequence ID" value="NZ_FPKU01000001.1"/>
</dbReference>
<dbReference type="PANTHER" id="PTHR24321:SF8">
    <property type="entry name" value="ESTRADIOL 17-BETA-DEHYDROGENASE 8-RELATED"/>
    <property type="match status" value="1"/>
</dbReference>
<protein>
    <submittedName>
        <fullName evidence="3">NAD(P)-dependent dehydrogenase, short-chain alcohol dehydrogenase family</fullName>
    </submittedName>
</protein>
<keyword evidence="2" id="KW-0560">Oxidoreductase</keyword>
<dbReference type="Proteomes" id="UP000183447">
    <property type="component" value="Unassembled WGS sequence"/>
</dbReference>
<dbReference type="FunFam" id="3.40.50.720:FF:000084">
    <property type="entry name" value="Short-chain dehydrogenase reductase"/>
    <property type="match status" value="1"/>
</dbReference>
<dbReference type="AlphaFoldDB" id="A0A1K2HWF5"/>
<dbReference type="GO" id="GO:0016491">
    <property type="term" value="F:oxidoreductase activity"/>
    <property type="evidence" value="ECO:0007669"/>
    <property type="project" value="UniProtKB-KW"/>
</dbReference>
<comment type="similarity">
    <text evidence="1">Belongs to the short-chain dehydrogenases/reductases (SDR) family.</text>
</comment>
<evidence type="ECO:0000256" key="1">
    <source>
        <dbReference type="ARBA" id="ARBA00006484"/>
    </source>
</evidence>
<reference evidence="3 4" key="1">
    <citation type="submission" date="2016-11" db="EMBL/GenBank/DDBJ databases">
        <authorList>
            <person name="Jaros S."/>
            <person name="Januszkiewicz K."/>
            <person name="Wedrychowicz H."/>
        </authorList>
    </citation>
    <scope>NUCLEOTIDE SEQUENCE [LARGE SCALE GENOMIC DNA]</scope>
    <source>
        <strain evidence="3 4">ATCC 23634</strain>
    </source>
</reference>